<name>A0A0N9HZC1_9PSEU</name>
<dbReference type="SUPFAM" id="SSF56281">
    <property type="entry name" value="Metallo-hydrolase/oxidoreductase"/>
    <property type="match status" value="1"/>
</dbReference>
<sequence length="251" mass="25912">MASTRIQVIGGPTALIEYGGLRLLTDPTFDPPGDYPVNAGRGLAKTDGPAVPVEQIGHIDVVLLSHDEHPDNLDKTGRQMLADVPLVLTTVTGAERLGGTAKALPNWQSATVGGVTVIGVPALHGPRGAEAVVGEVIGFVLTGDGLPTVYVSGDNASLDVVEEVAFHTGPIDVAVLFAGGARVPVMNAYLTLTSAHAARAAAILDAKAVVPVHIEGWQHFTQGPGTIRDAFAERGLGDRLVLLEAGESAEF</sequence>
<dbReference type="KEGG" id="kphy:AOZ06_18965"/>
<protein>
    <submittedName>
        <fullName evidence="3">Zn-dependent hydrolase</fullName>
    </submittedName>
</protein>
<keyword evidence="1 3" id="KW-0378">Hydrolase</keyword>
<dbReference type="Pfam" id="PF12706">
    <property type="entry name" value="Lactamase_B_2"/>
    <property type="match status" value="1"/>
</dbReference>
<dbReference type="InterPro" id="IPR001279">
    <property type="entry name" value="Metallo-B-lactamas"/>
</dbReference>
<dbReference type="InterPro" id="IPR036866">
    <property type="entry name" value="RibonucZ/Hydroxyglut_hydro"/>
</dbReference>
<gene>
    <name evidence="3" type="ORF">AOZ06_18965</name>
</gene>
<organism evidence="3 4">
    <name type="scientific">Kibdelosporangium phytohabitans</name>
    <dbReference type="NCBI Taxonomy" id="860235"/>
    <lineage>
        <taxon>Bacteria</taxon>
        <taxon>Bacillati</taxon>
        <taxon>Actinomycetota</taxon>
        <taxon>Actinomycetes</taxon>
        <taxon>Pseudonocardiales</taxon>
        <taxon>Pseudonocardiaceae</taxon>
        <taxon>Kibdelosporangium</taxon>
    </lineage>
</organism>
<evidence type="ECO:0000313" key="3">
    <source>
        <dbReference type="EMBL" id="ALG08720.1"/>
    </source>
</evidence>
<dbReference type="EMBL" id="CP012752">
    <property type="protein sequence ID" value="ALG08720.1"/>
    <property type="molecule type" value="Genomic_DNA"/>
</dbReference>
<dbReference type="OrthoDB" id="3204284at2"/>
<dbReference type="InterPro" id="IPR050114">
    <property type="entry name" value="UPF0173_UPF0282_UlaG_hydrolase"/>
</dbReference>
<evidence type="ECO:0000259" key="2">
    <source>
        <dbReference type="Pfam" id="PF12706"/>
    </source>
</evidence>
<dbReference type="STRING" id="860235.AOZ06_18965"/>
<dbReference type="Gene3D" id="3.60.15.10">
    <property type="entry name" value="Ribonuclease Z/Hydroxyacylglutathione hydrolase-like"/>
    <property type="match status" value="1"/>
</dbReference>
<evidence type="ECO:0000313" key="4">
    <source>
        <dbReference type="Proteomes" id="UP000063699"/>
    </source>
</evidence>
<feature type="domain" description="Metallo-beta-lactamase" evidence="2">
    <location>
        <begin position="22"/>
        <end position="214"/>
    </location>
</feature>
<dbReference type="PANTHER" id="PTHR43546:SF9">
    <property type="entry name" value="L-ASCORBATE-6-PHOSPHATE LACTONASE ULAG-RELATED"/>
    <property type="match status" value="1"/>
</dbReference>
<dbReference type="RefSeq" id="WP_054290627.1">
    <property type="nucleotide sequence ID" value="NZ_CP012752.1"/>
</dbReference>
<dbReference type="Proteomes" id="UP000063699">
    <property type="component" value="Chromosome"/>
</dbReference>
<dbReference type="PANTHER" id="PTHR43546">
    <property type="entry name" value="UPF0173 METAL-DEPENDENT HYDROLASE MJ1163-RELATED"/>
    <property type="match status" value="1"/>
</dbReference>
<dbReference type="AlphaFoldDB" id="A0A0N9HZC1"/>
<proteinExistence type="predicted"/>
<accession>A0A0N9HZC1</accession>
<evidence type="ECO:0000256" key="1">
    <source>
        <dbReference type="ARBA" id="ARBA00022801"/>
    </source>
</evidence>
<reference evidence="3 4" key="1">
    <citation type="submission" date="2015-07" db="EMBL/GenBank/DDBJ databases">
        <title>Genome sequencing of Kibdelosporangium phytohabitans.</title>
        <authorList>
            <person name="Qin S."/>
            <person name="Xing K."/>
        </authorList>
    </citation>
    <scope>NUCLEOTIDE SEQUENCE [LARGE SCALE GENOMIC DNA]</scope>
    <source>
        <strain evidence="3 4">KLBMP1111</strain>
    </source>
</reference>
<keyword evidence="4" id="KW-1185">Reference proteome</keyword>
<dbReference type="GO" id="GO:0016787">
    <property type="term" value="F:hydrolase activity"/>
    <property type="evidence" value="ECO:0007669"/>
    <property type="project" value="UniProtKB-KW"/>
</dbReference>